<evidence type="ECO:0000256" key="1">
    <source>
        <dbReference type="SAM" id="Phobius"/>
    </source>
</evidence>
<name>A0A545V323_9HYPO</name>
<gene>
    <name evidence="2" type="ORF">IF1G_04684</name>
</gene>
<reference evidence="2 3" key="1">
    <citation type="journal article" date="2019" name="Appl. Microbiol. Biotechnol.">
        <title>Genome sequence of Isaria javanica and comparative genome analysis insights into family S53 peptidase evolution in fungal entomopathogens.</title>
        <authorList>
            <person name="Lin R."/>
            <person name="Zhang X."/>
            <person name="Xin B."/>
            <person name="Zou M."/>
            <person name="Gao Y."/>
            <person name="Qin F."/>
            <person name="Hu Q."/>
            <person name="Xie B."/>
            <person name="Cheng X."/>
        </authorList>
    </citation>
    <scope>NUCLEOTIDE SEQUENCE [LARGE SCALE GENOMIC DNA]</scope>
    <source>
        <strain evidence="2 3">IJ1G</strain>
    </source>
</reference>
<dbReference type="EMBL" id="SPUK01000006">
    <property type="protein sequence ID" value="TQV96101.1"/>
    <property type="molecule type" value="Genomic_DNA"/>
</dbReference>
<sequence length="131" mass="14488">MAQGKGFLLFSGNIHSGARGAQFDHLFSWEYVLSFASLLFYISSVMCCAQLLFGTPYTHVYACINKGLQHILCSPLPGQFLDRTTTGSLMPGIRIPFTLFLWFWLFVSPVTYSAGHLVAHLDRPCGHIGVG</sequence>
<organism evidence="2 3">
    <name type="scientific">Cordyceps javanica</name>
    <dbReference type="NCBI Taxonomy" id="43265"/>
    <lineage>
        <taxon>Eukaryota</taxon>
        <taxon>Fungi</taxon>
        <taxon>Dikarya</taxon>
        <taxon>Ascomycota</taxon>
        <taxon>Pezizomycotina</taxon>
        <taxon>Sordariomycetes</taxon>
        <taxon>Hypocreomycetidae</taxon>
        <taxon>Hypocreales</taxon>
        <taxon>Cordycipitaceae</taxon>
        <taxon>Cordyceps</taxon>
    </lineage>
</organism>
<accession>A0A545V323</accession>
<dbReference type="Proteomes" id="UP000315783">
    <property type="component" value="Unassembled WGS sequence"/>
</dbReference>
<keyword evidence="1" id="KW-1133">Transmembrane helix</keyword>
<proteinExistence type="predicted"/>
<evidence type="ECO:0000313" key="2">
    <source>
        <dbReference type="EMBL" id="TQV96101.1"/>
    </source>
</evidence>
<evidence type="ECO:0000313" key="3">
    <source>
        <dbReference type="Proteomes" id="UP000315783"/>
    </source>
</evidence>
<protein>
    <submittedName>
        <fullName evidence="2">Uncharacterized protein</fullName>
    </submittedName>
</protein>
<feature type="transmembrane region" description="Helical" evidence="1">
    <location>
        <begin position="93"/>
        <end position="112"/>
    </location>
</feature>
<keyword evidence="3" id="KW-1185">Reference proteome</keyword>
<dbReference type="AlphaFoldDB" id="A0A545V323"/>
<feature type="transmembrane region" description="Helical" evidence="1">
    <location>
        <begin position="31"/>
        <end position="53"/>
    </location>
</feature>
<keyword evidence="1" id="KW-0472">Membrane</keyword>
<comment type="caution">
    <text evidence="2">The sequence shown here is derived from an EMBL/GenBank/DDBJ whole genome shotgun (WGS) entry which is preliminary data.</text>
</comment>
<keyword evidence="1" id="KW-0812">Transmembrane</keyword>